<feature type="region of interest" description="Disordered" evidence="3">
    <location>
        <begin position="1346"/>
        <end position="1395"/>
    </location>
</feature>
<feature type="compositionally biased region" description="Low complexity" evidence="3">
    <location>
        <begin position="865"/>
        <end position="882"/>
    </location>
</feature>
<dbReference type="KEGG" id="apln:108743402"/>
<dbReference type="SMART" id="SM01052">
    <property type="entry name" value="CAP_GLY"/>
    <property type="match status" value="1"/>
</dbReference>
<keyword evidence="5" id="KW-1185">Reference proteome</keyword>
<dbReference type="InterPro" id="IPR000938">
    <property type="entry name" value="CAP-Gly_domain"/>
</dbReference>
<dbReference type="RefSeq" id="XP_018334466.1">
    <property type="nucleotide sequence ID" value="XM_018478964.2"/>
</dbReference>
<dbReference type="OrthoDB" id="10038993at2759"/>
<sequence>MSARNKGPTGIPIFRTRIPLQQPEQLSSSNLEYPVSPEISRKPCERDIGKKVRVEDKEGVLRFFGRVHFGAGVWCGIELSRPIGKHDGHVLGVRYFFCANLCGLMAPLTKVALVDLLLADTPSDKESGPHSILFGIEDALKKDKSKKRQYLTHTESSNSPPTTKIVKNNTNPFLNDFTECSNFPDIVNSTRVAPKVEDAYVLQPERSDKTFTSLSATYENNNPFISCLNYDTAVDKTYSKDELDLRLLETRRGTYSLQHEEAQILKATLESNSSSGENTLESESNSAESVRRLSFMFTNPYCDDSLTHNITRPNVLSHSTPKKDSENDIECSPRRRCRRNVTNTFTAEEDSNKRDSLELDESLGILTPDQMADFSGFVEPKDQPKKNSSLGVHELNATIKGEDNDGLLQTTNEDGTSKSCTIVLTPDVKAEFVSSPVSLGIIDEQQLNPLDSTKGGDQSIVNDLSLGIIDVNSLTKSDTTMNMDLPLDPVDPEQRLYTTIRFEQTPSPEDLPLDPTPTLDSEPKTEPSHSKTTTSNFIMSITSITSLDTGYQGDGEMSRPASRGADHSPLFKRPLPRRAIDPMTDSDFYTESDADNHEEHNVRGDRRAQIIDGTLYGIDAQAAADIYVNNRENMDSSGIFTDIEANKVDDSSESLSRVIRTDVSPTASDTSTKSISSNSQNNAHVLMSKNNNINNNKSVDDKLNVETKNAVNRSMETPAKRKSISVSSAASSPDARSPSHASRKESTSQKSFKMPKRNVTSKVKAMLENDKTPKTKAPVINNVKKIETRKPVNRWDAVMSKISKAQNDSPKVKDVKSKVFNGFNKENVVQNVNQKSTNNKLRRTRSRVLESSSSPKLKKMGSIHSSASDLSNASSAKKALGSGKKREVARVTQVLTTSKISPRSLHKNAANEIKRTPISYANSDTKAATRRAVFLPKDKKTPPNVPSKDCGKAAIKGGRTSPSVRPPLQSRATHPSAPKTAEALAVLVQHLVFTLDAFRTPSLKKQIDKSRIEVEESKLACRILEEKLLETNRNHALKIDEEKVKYRSEIAELMEQHRNNISQIHQQHQKKLGILDTEHNKLMQQLIKSHEEQLQKLRSEFNKLQKAHEQTVEILREENDSTREEIDEKNVIIEKLQKYKTESEKLKKDYECKEQSLKEELRLAHEEIVKLKDENTKAFCISIDGKDSSNKFQAVVAEVESLRAVLELKQSEIADLRKALVEANQKAELLPSVEEKVSALTARCEDLQHQLKVKFVQEQQLINDNKKLQESFREEFNHNKRLTQYNEELQWKLQQNKEVVSRVLEQAEETALNRSFLSASFNERHHSGNNHPHSPSRPQLERTLSFREHSSTSNKSNIIPSSSTPSSQKSKSSFDVDLSIDVSPPNSPKVKGVVEKSDSVSYVLEMEESPEMIANRIVRRSFRNPTPPKSTPTKSPANKRPRIKNPLSLSASANALSVGPCSLDREDRCRSRSVSVRNGDLDSSHSDDVFIWNNNSTCSSLNGEYSEMQAISVGYGVDSIRIESNSEDESTASSSSSGHF</sequence>
<dbReference type="STRING" id="224129.A0A1W4XEA3"/>
<dbReference type="GeneID" id="108743402"/>
<dbReference type="PANTHER" id="PTHR24200:SF11">
    <property type="entry name" value="TOUCAN, ISOFORM A"/>
    <property type="match status" value="1"/>
</dbReference>
<name>A0A1W4XEA3_AGRPL</name>
<dbReference type="Pfam" id="PF01302">
    <property type="entry name" value="CAP_GLY"/>
    <property type="match status" value="1"/>
</dbReference>
<dbReference type="Proteomes" id="UP000192223">
    <property type="component" value="Unplaced"/>
</dbReference>
<feature type="compositionally biased region" description="Low complexity" evidence="3">
    <location>
        <begin position="724"/>
        <end position="740"/>
    </location>
</feature>
<feature type="region of interest" description="Disordered" evidence="3">
    <location>
        <begin position="1415"/>
        <end position="1447"/>
    </location>
</feature>
<feature type="coiled-coil region" evidence="2">
    <location>
        <begin position="1080"/>
        <end position="1174"/>
    </location>
</feature>
<feature type="region of interest" description="Disordered" evidence="3">
    <location>
        <begin position="937"/>
        <end position="975"/>
    </location>
</feature>
<dbReference type="PANTHER" id="PTHR24200">
    <property type="entry name" value="TOUCAN, ISOFORM A"/>
    <property type="match status" value="1"/>
</dbReference>
<dbReference type="PROSITE" id="PS50245">
    <property type="entry name" value="CAP_GLY_2"/>
    <property type="match status" value="1"/>
</dbReference>
<dbReference type="GO" id="GO:0005737">
    <property type="term" value="C:cytoplasm"/>
    <property type="evidence" value="ECO:0007669"/>
    <property type="project" value="TreeGrafter"/>
</dbReference>
<organism evidence="5 6">
    <name type="scientific">Agrilus planipennis</name>
    <name type="common">Emerald ash borer</name>
    <name type="synonym">Agrilus marcopoli</name>
    <dbReference type="NCBI Taxonomy" id="224129"/>
    <lineage>
        <taxon>Eukaryota</taxon>
        <taxon>Metazoa</taxon>
        <taxon>Ecdysozoa</taxon>
        <taxon>Arthropoda</taxon>
        <taxon>Hexapoda</taxon>
        <taxon>Insecta</taxon>
        <taxon>Pterygota</taxon>
        <taxon>Neoptera</taxon>
        <taxon>Endopterygota</taxon>
        <taxon>Coleoptera</taxon>
        <taxon>Polyphaga</taxon>
        <taxon>Elateriformia</taxon>
        <taxon>Buprestoidea</taxon>
        <taxon>Buprestidae</taxon>
        <taxon>Agrilinae</taxon>
        <taxon>Agrilus</taxon>
    </lineage>
</organism>
<feature type="domain" description="CAP-Gly" evidence="4">
    <location>
        <begin position="65"/>
        <end position="107"/>
    </location>
</feature>
<evidence type="ECO:0000259" key="4">
    <source>
        <dbReference type="PROSITE" id="PS50245"/>
    </source>
</evidence>
<dbReference type="GO" id="GO:0008017">
    <property type="term" value="F:microtubule binding"/>
    <property type="evidence" value="ECO:0007669"/>
    <property type="project" value="TreeGrafter"/>
</dbReference>
<keyword evidence="1 2" id="KW-0175">Coiled coil</keyword>
<dbReference type="InParanoid" id="A0A1W4XEA3"/>
<dbReference type="GO" id="GO:0005634">
    <property type="term" value="C:nucleus"/>
    <property type="evidence" value="ECO:0007669"/>
    <property type="project" value="TreeGrafter"/>
</dbReference>
<accession>A0A1W4XEA3</accession>
<dbReference type="FunCoup" id="A0A1W4XEA3">
    <property type="interactions" value="30"/>
</dbReference>
<evidence type="ECO:0000256" key="3">
    <source>
        <dbReference type="SAM" id="MobiDB-lite"/>
    </source>
</evidence>
<proteinExistence type="predicted"/>
<feature type="coiled-coil region" evidence="2">
    <location>
        <begin position="1007"/>
        <end position="1056"/>
    </location>
</feature>
<feature type="region of interest" description="Disordered" evidence="3">
    <location>
        <begin position="502"/>
        <end position="534"/>
    </location>
</feature>
<evidence type="ECO:0000256" key="2">
    <source>
        <dbReference type="SAM" id="Coils"/>
    </source>
</evidence>
<evidence type="ECO:0000313" key="5">
    <source>
        <dbReference type="Proteomes" id="UP000192223"/>
    </source>
</evidence>
<feature type="region of interest" description="Disordered" evidence="3">
    <location>
        <begin position="710"/>
        <end position="758"/>
    </location>
</feature>
<dbReference type="SUPFAM" id="SSF74924">
    <property type="entry name" value="Cap-Gly domain"/>
    <property type="match status" value="1"/>
</dbReference>
<feature type="region of interest" description="Disordered" evidence="3">
    <location>
        <begin position="650"/>
        <end position="681"/>
    </location>
</feature>
<dbReference type="InterPro" id="IPR036859">
    <property type="entry name" value="CAP-Gly_dom_sf"/>
</dbReference>
<dbReference type="Gene3D" id="2.30.30.190">
    <property type="entry name" value="CAP Gly-rich-like domain"/>
    <property type="match status" value="1"/>
</dbReference>
<feature type="compositionally biased region" description="Low complexity" evidence="3">
    <location>
        <begin position="1351"/>
        <end position="1373"/>
    </location>
</feature>
<feature type="compositionally biased region" description="Low complexity" evidence="3">
    <location>
        <begin position="666"/>
        <end position="681"/>
    </location>
</feature>
<feature type="region of interest" description="Disordered" evidence="3">
    <location>
        <begin position="835"/>
        <end position="888"/>
    </location>
</feature>
<protein>
    <submittedName>
        <fullName evidence="6">Microtubule-associated tumor suppressor 1 homolog isoform X1</fullName>
    </submittedName>
</protein>
<feature type="region of interest" description="Disordered" evidence="3">
    <location>
        <begin position="549"/>
        <end position="579"/>
    </location>
</feature>
<evidence type="ECO:0000313" key="6">
    <source>
        <dbReference type="RefSeq" id="XP_018334466.1"/>
    </source>
</evidence>
<reference evidence="6" key="1">
    <citation type="submission" date="2025-08" db="UniProtKB">
        <authorList>
            <consortium name="RefSeq"/>
        </authorList>
    </citation>
    <scope>IDENTIFICATION</scope>
    <source>
        <tissue evidence="6">Entire body</tissue>
    </source>
</reference>
<dbReference type="InterPro" id="IPR051293">
    <property type="entry name" value="MTUS1/CCDC69"/>
</dbReference>
<evidence type="ECO:0000256" key="1">
    <source>
        <dbReference type="ARBA" id="ARBA00023054"/>
    </source>
</evidence>
<feature type="coiled-coil region" evidence="2">
    <location>
        <begin position="1199"/>
        <end position="1250"/>
    </location>
</feature>
<gene>
    <name evidence="6" type="primary">LOC108743402</name>
</gene>